<comment type="catalytic activity">
    <reaction evidence="6">
        <text>2 cob(II)yrinate a,c diamide + reduced [electron-transfer flavoprotein] + 2 ATP = 2 adenosylcob(III)yrinate a,c-diamide + 2 triphosphate + oxidized [electron-transfer flavoprotein] + 3 H(+)</text>
        <dbReference type="Rhea" id="RHEA:11528"/>
        <dbReference type="Rhea" id="RHEA-COMP:10685"/>
        <dbReference type="Rhea" id="RHEA-COMP:10686"/>
        <dbReference type="ChEBI" id="CHEBI:15378"/>
        <dbReference type="ChEBI" id="CHEBI:18036"/>
        <dbReference type="ChEBI" id="CHEBI:30616"/>
        <dbReference type="ChEBI" id="CHEBI:57692"/>
        <dbReference type="ChEBI" id="CHEBI:58307"/>
        <dbReference type="ChEBI" id="CHEBI:58503"/>
        <dbReference type="ChEBI" id="CHEBI:58537"/>
        <dbReference type="EC" id="2.5.1.17"/>
    </reaction>
</comment>
<feature type="region of interest" description="Disordered" evidence="7">
    <location>
        <begin position="1"/>
        <end position="35"/>
    </location>
</feature>
<dbReference type="RefSeq" id="WP_116686440.1">
    <property type="nucleotide sequence ID" value="NZ_CAWNYD010000002.1"/>
</dbReference>
<evidence type="ECO:0000256" key="1">
    <source>
        <dbReference type="ARBA" id="ARBA00007487"/>
    </source>
</evidence>
<dbReference type="InterPro" id="IPR036451">
    <property type="entry name" value="CblAdoTrfase-like_sf"/>
</dbReference>
<comment type="similarity">
    <text evidence="1 6">Belongs to the Cob(I)alamin adenosyltransferase family.</text>
</comment>
<evidence type="ECO:0000256" key="6">
    <source>
        <dbReference type="RuleBase" id="RU366026"/>
    </source>
</evidence>
<feature type="domain" description="Cobalamin adenosyltransferase-like" evidence="8">
    <location>
        <begin position="16"/>
        <end position="179"/>
    </location>
</feature>
<dbReference type="InterPro" id="IPR016030">
    <property type="entry name" value="CblAdoTrfase-like"/>
</dbReference>
<dbReference type="GO" id="GO:0009236">
    <property type="term" value="P:cobalamin biosynthetic process"/>
    <property type="evidence" value="ECO:0007669"/>
    <property type="project" value="UniProtKB-UniRule"/>
</dbReference>
<dbReference type="Pfam" id="PF01923">
    <property type="entry name" value="Cob_adeno_trans"/>
    <property type="match status" value="1"/>
</dbReference>
<evidence type="ECO:0000256" key="4">
    <source>
        <dbReference type="ARBA" id="ARBA00022741"/>
    </source>
</evidence>
<evidence type="ECO:0000256" key="5">
    <source>
        <dbReference type="ARBA" id="ARBA00022840"/>
    </source>
</evidence>
<dbReference type="SUPFAM" id="SSF89028">
    <property type="entry name" value="Cobalamin adenosyltransferase-like"/>
    <property type="match status" value="1"/>
</dbReference>
<reference evidence="9 10" key="1">
    <citation type="submission" date="2018-04" db="EMBL/GenBank/DDBJ databases">
        <title>Thalassorhabdus spongiae gen. nov., sp. nov., isolated from a marine sponge in South-West Iceland.</title>
        <authorList>
            <person name="Knobloch S."/>
            <person name="Daussin A."/>
            <person name="Johannsson R."/>
            <person name="Marteinsson V.T."/>
        </authorList>
    </citation>
    <scope>NUCLEOTIDE SEQUENCE [LARGE SCALE GENOMIC DNA]</scope>
    <source>
        <strain evidence="9 10">Hp12</strain>
    </source>
</reference>
<dbReference type="NCBIfam" id="TIGR00636">
    <property type="entry name" value="PduO_Nterm"/>
    <property type="match status" value="1"/>
</dbReference>
<evidence type="ECO:0000256" key="2">
    <source>
        <dbReference type="ARBA" id="ARBA00011233"/>
    </source>
</evidence>
<protein>
    <recommendedName>
        <fullName evidence="6">Corrinoid adenosyltransferase</fullName>
        <ecNumber evidence="6">2.5.1.17</ecNumber>
    </recommendedName>
    <alternativeName>
        <fullName evidence="6">Cob(II)alamin adenosyltransferase</fullName>
    </alternativeName>
    <alternativeName>
        <fullName evidence="6">Cob(II)yrinic acid a,c-diamide adenosyltransferase</fullName>
    </alternativeName>
    <alternativeName>
        <fullName evidence="6">Cobinamide/cobalamin adenosyltransferase</fullName>
    </alternativeName>
</protein>
<keyword evidence="10" id="KW-1185">Reference proteome</keyword>
<dbReference type="PANTHER" id="PTHR12213:SF0">
    <property type="entry name" value="CORRINOID ADENOSYLTRANSFERASE MMAB"/>
    <property type="match status" value="1"/>
</dbReference>
<comment type="subunit">
    <text evidence="2">Homotrimer.</text>
</comment>
<comment type="pathway">
    <text evidence="6">Cofactor biosynthesis; adenosylcobalamin biosynthesis; adenosylcobalamin from cob(II)yrinate a,c-diamide: step 2/7.</text>
</comment>
<feature type="compositionally biased region" description="Basic and acidic residues" evidence="7">
    <location>
        <begin position="20"/>
        <end position="33"/>
    </location>
</feature>
<evidence type="ECO:0000313" key="9">
    <source>
        <dbReference type="EMBL" id="PVZ70368.1"/>
    </source>
</evidence>
<evidence type="ECO:0000313" key="10">
    <source>
        <dbReference type="Proteomes" id="UP000244906"/>
    </source>
</evidence>
<dbReference type="InterPro" id="IPR029499">
    <property type="entry name" value="PduO-typ"/>
</dbReference>
<keyword evidence="3 6" id="KW-0808">Transferase</keyword>
<dbReference type="GO" id="GO:0008817">
    <property type="term" value="F:corrinoid adenosyltransferase activity"/>
    <property type="evidence" value="ECO:0007669"/>
    <property type="project" value="UniProtKB-UniRule"/>
</dbReference>
<dbReference type="GO" id="GO:0005524">
    <property type="term" value="F:ATP binding"/>
    <property type="evidence" value="ECO:0007669"/>
    <property type="project" value="UniProtKB-UniRule"/>
</dbReference>
<dbReference type="AlphaFoldDB" id="A0A2V1GVL3"/>
<dbReference type="FunFam" id="1.20.1200.10:FF:000001">
    <property type="entry name" value="Cob(I)yrinic acid a,c-diamide adenosyltransferase"/>
    <property type="match status" value="1"/>
</dbReference>
<dbReference type="UniPathway" id="UPA00148">
    <property type="reaction ID" value="UER00233"/>
</dbReference>
<dbReference type="OrthoDB" id="9778896at2"/>
<evidence type="ECO:0000256" key="7">
    <source>
        <dbReference type="SAM" id="MobiDB-lite"/>
    </source>
</evidence>
<gene>
    <name evidence="9" type="ORF">DC094_07175</name>
</gene>
<accession>A0A2V1GVL3</accession>
<name>A0A2V1GVL3_9GAMM</name>
<dbReference type="PANTHER" id="PTHR12213">
    <property type="entry name" value="CORRINOID ADENOSYLTRANSFERASE"/>
    <property type="match status" value="1"/>
</dbReference>
<dbReference type="EMBL" id="QDDL01000002">
    <property type="protein sequence ID" value="PVZ70368.1"/>
    <property type="molecule type" value="Genomic_DNA"/>
</dbReference>
<keyword evidence="5 6" id="KW-0067">ATP-binding</keyword>
<dbReference type="Gene3D" id="1.20.1200.10">
    <property type="entry name" value="Cobalamin adenosyltransferase-like"/>
    <property type="match status" value="1"/>
</dbReference>
<sequence length="199" mass="22741">MSDKKTDKEHNRLSRIYTRGGDKGETSLGEGRRVSKSHPRIEAIGAVDELNTWVGLLIQELKEQRVMLHKFKEPLEMVQHNLFNTGGELAMPGYQLMQEEFTTELETLIDEMNESLPPLKNFILPGGSRLASYCHMARSVARRAERNVIASREAGEDINLPLVQYLNRLSDFFFVLSRILARQTGGEVLWQQAEKKKLD</sequence>
<evidence type="ECO:0000259" key="8">
    <source>
        <dbReference type="Pfam" id="PF01923"/>
    </source>
</evidence>
<dbReference type="Proteomes" id="UP000244906">
    <property type="component" value="Unassembled WGS sequence"/>
</dbReference>
<dbReference type="EC" id="2.5.1.17" evidence="6"/>
<proteinExistence type="inferred from homology"/>
<keyword evidence="6" id="KW-0169">Cobalamin biosynthesis</keyword>
<comment type="caution">
    <text evidence="9">The sequence shown here is derived from an EMBL/GenBank/DDBJ whole genome shotgun (WGS) entry which is preliminary data.</text>
</comment>
<feature type="compositionally biased region" description="Basic and acidic residues" evidence="7">
    <location>
        <begin position="1"/>
        <end position="12"/>
    </location>
</feature>
<comment type="catalytic activity">
    <reaction evidence="6">
        <text>2 cob(II)alamin + reduced [electron-transfer flavoprotein] + 2 ATP = 2 adenosylcob(III)alamin + 2 triphosphate + oxidized [electron-transfer flavoprotein] + 3 H(+)</text>
        <dbReference type="Rhea" id="RHEA:28671"/>
        <dbReference type="Rhea" id="RHEA-COMP:10685"/>
        <dbReference type="Rhea" id="RHEA-COMP:10686"/>
        <dbReference type="ChEBI" id="CHEBI:15378"/>
        <dbReference type="ChEBI" id="CHEBI:16304"/>
        <dbReference type="ChEBI" id="CHEBI:18036"/>
        <dbReference type="ChEBI" id="CHEBI:18408"/>
        <dbReference type="ChEBI" id="CHEBI:30616"/>
        <dbReference type="ChEBI" id="CHEBI:57692"/>
        <dbReference type="ChEBI" id="CHEBI:58307"/>
        <dbReference type="EC" id="2.5.1.17"/>
    </reaction>
</comment>
<keyword evidence="4 6" id="KW-0547">Nucleotide-binding</keyword>
<evidence type="ECO:0000256" key="3">
    <source>
        <dbReference type="ARBA" id="ARBA00022679"/>
    </source>
</evidence>
<organism evidence="9 10">
    <name type="scientific">Pelagibaculum spongiae</name>
    <dbReference type="NCBI Taxonomy" id="2080658"/>
    <lineage>
        <taxon>Bacteria</taxon>
        <taxon>Pseudomonadati</taxon>
        <taxon>Pseudomonadota</taxon>
        <taxon>Gammaproteobacteria</taxon>
        <taxon>Oceanospirillales</taxon>
        <taxon>Pelagibaculum</taxon>
    </lineage>
</organism>